<feature type="transmembrane region" description="Helical" evidence="2">
    <location>
        <begin position="20"/>
        <end position="40"/>
    </location>
</feature>
<dbReference type="AlphaFoldDB" id="A0AAV9PJS1"/>
<dbReference type="PANTHER" id="PTHR39614">
    <property type="entry name" value="INTEGRAL MEMBRANE PROTEIN"/>
    <property type="match status" value="1"/>
</dbReference>
<accession>A0AAV9PJS1</accession>
<feature type="transmembrane region" description="Helical" evidence="2">
    <location>
        <begin position="138"/>
        <end position="163"/>
    </location>
</feature>
<feature type="transmembrane region" description="Helical" evidence="2">
    <location>
        <begin position="104"/>
        <end position="126"/>
    </location>
</feature>
<feature type="region of interest" description="Disordered" evidence="1">
    <location>
        <begin position="223"/>
        <end position="312"/>
    </location>
</feature>
<keyword evidence="2" id="KW-0812">Transmembrane</keyword>
<evidence type="ECO:0000256" key="1">
    <source>
        <dbReference type="SAM" id="MobiDB-lite"/>
    </source>
</evidence>
<comment type="caution">
    <text evidence="4">The sequence shown here is derived from an EMBL/GenBank/DDBJ whole genome shotgun (WGS) entry which is preliminary data.</text>
</comment>
<dbReference type="PANTHER" id="PTHR39614:SF2">
    <property type="entry name" value="INTEGRAL MEMBRANE PROTEIN"/>
    <property type="match status" value="1"/>
</dbReference>
<feature type="compositionally biased region" description="Low complexity" evidence="1">
    <location>
        <begin position="227"/>
        <end position="248"/>
    </location>
</feature>
<evidence type="ECO:0000313" key="5">
    <source>
        <dbReference type="Proteomes" id="UP001337655"/>
    </source>
</evidence>
<protein>
    <recommendedName>
        <fullName evidence="3">Rhodopsin domain-containing protein</fullName>
    </recommendedName>
</protein>
<organism evidence="4 5">
    <name type="scientific">Saxophila tyrrhenica</name>
    <dbReference type="NCBI Taxonomy" id="1690608"/>
    <lineage>
        <taxon>Eukaryota</taxon>
        <taxon>Fungi</taxon>
        <taxon>Dikarya</taxon>
        <taxon>Ascomycota</taxon>
        <taxon>Pezizomycotina</taxon>
        <taxon>Dothideomycetes</taxon>
        <taxon>Dothideomycetidae</taxon>
        <taxon>Mycosphaerellales</taxon>
        <taxon>Extremaceae</taxon>
        <taxon>Saxophila</taxon>
    </lineage>
</organism>
<gene>
    <name evidence="4" type="ORF">LTR77_002489</name>
</gene>
<dbReference type="GeneID" id="89923836"/>
<feature type="domain" description="Rhodopsin" evidence="3">
    <location>
        <begin position="9"/>
        <end position="200"/>
    </location>
</feature>
<name>A0AAV9PJS1_9PEZI</name>
<dbReference type="Proteomes" id="UP001337655">
    <property type="component" value="Unassembled WGS sequence"/>
</dbReference>
<proteinExistence type="predicted"/>
<keyword evidence="2" id="KW-0472">Membrane</keyword>
<keyword evidence="2" id="KW-1133">Transmembrane helix</keyword>
<feature type="transmembrane region" description="Helical" evidence="2">
    <location>
        <begin position="183"/>
        <end position="203"/>
    </location>
</feature>
<keyword evidence="5" id="KW-1185">Reference proteome</keyword>
<dbReference type="InterPro" id="IPR049326">
    <property type="entry name" value="Rhodopsin_dom_fungi"/>
</dbReference>
<evidence type="ECO:0000259" key="3">
    <source>
        <dbReference type="Pfam" id="PF20684"/>
    </source>
</evidence>
<feature type="compositionally biased region" description="Basic and acidic residues" evidence="1">
    <location>
        <begin position="303"/>
        <end position="312"/>
    </location>
</feature>
<reference evidence="4 5" key="1">
    <citation type="submission" date="2023-08" db="EMBL/GenBank/DDBJ databases">
        <title>Black Yeasts Isolated from many extreme environments.</title>
        <authorList>
            <person name="Coleine C."/>
            <person name="Stajich J.E."/>
            <person name="Selbmann L."/>
        </authorList>
    </citation>
    <scope>NUCLEOTIDE SEQUENCE [LARGE SCALE GENOMIC DNA]</scope>
    <source>
        <strain evidence="4 5">CCFEE 5935</strain>
    </source>
</reference>
<evidence type="ECO:0000313" key="4">
    <source>
        <dbReference type="EMBL" id="KAK5173808.1"/>
    </source>
</evidence>
<dbReference type="EMBL" id="JAVRRT010000003">
    <property type="protein sequence ID" value="KAK5173808.1"/>
    <property type="molecule type" value="Genomic_DNA"/>
</dbReference>
<sequence length="312" mass="34404">MATIDSHGFETVSPDDKRGWLWFYFISRLFAVFALCSAKVSLLIFTRRIFSGNFHHEKRCFAFAYTLTAIYGIVAVTASSAGCRPRRSLRYGDGAMCPGAVERWSIITTLDVITELMLICVPMYFVSKNHIKRSKKMIVVFVFSFRLLVATFSIISTVTYLKYIHHQGDATAIAPTVAWQEVLLGFSLVSASIPCLRSFLWAFMSTGLMTNYGTKAGLSGVLREEGSPLSSPTANPTAPTRNTTPNEAEAANGLPHPLRPDRTKYNVSVQTRSRLEDRATTSSKSANTPSAGSAQSGPLVIQHTREVNVKRS</sequence>
<evidence type="ECO:0000256" key="2">
    <source>
        <dbReference type="SAM" id="Phobius"/>
    </source>
</evidence>
<feature type="compositionally biased region" description="Polar residues" evidence="1">
    <location>
        <begin position="280"/>
        <end position="296"/>
    </location>
</feature>
<dbReference type="Pfam" id="PF20684">
    <property type="entry name" value="Fung_rhodopsin"/>
    <property type="match status" value="1"/>
</dbReference>
<dbReference type="RefSeq" id="XP_064662503.1">
    <property type="nucleotide sequence ID" value="XM_064799748.1"/>
</dbReference>
<feature type="transmembrane region" description="Helical" evidence="2">
    <location>
        <begin position="61"/>
        <end position="81"/>
    </location>
</feature>